<dbReference type="Gene3D" id="3.40.366.10">
    <property type="entry name" value="Malonyl-Coenzyme A Acyl Carrier Protein, domain 2"/>
    <property type="match status" value="1"/>
</dbReference>
<reference evidence="2 3" key="2">
    <citation type="submission" date="2018-11" db="EMBL/GenBank/DDBJ databases">
        <authorList>
            <consortium name="Pathogen Informatics"/>
        </authorList>
    </citation>
    <scope>NUCLEOTIDE SEQUENCE [LARGE SCALE GENOMIC DNA]</scope>
</reference>
<evidence type="ECO:0000313" key="2">
    <source>
        <dbReference type="EMBL" id="VDM44867.1"/>
    </source>
</evidence>
<dbReference type="EMBL" id="UYWY01021775">
    <property type="protein sequence ID" value="VDM44867.1"/>
    <property type="molecule type" value="Genomic_DNA"/>
</dbReference>
<keyword evidence="3" id="KW-1185">Reference proteome</keyword>
<dbReference type="Gene3D" id="3.30.70.250">
    <property type="entry name" value="Malonyl-CoA ACP transacylase, ACP-binding"/>
    <property type="match status" value="1"/>
</dbReference>
<dbReference type="SUPFAM" id="SSF52151">
    <property type="entry name" value="FabD/lysophospholipase-like"/>
    <property type="match status" value="1"/>
</dbReference>
<dbReference type="PANTHER" id="PTHR47170:SF2">
    <property type="entry name" value="MALONYL-COA:ACP TRANSACYLASE (MAT) DOMAIN-CONTAINING PROTEIN"/>
    <property type="match status" value="1"/>
</dbReference>
<accession>A0A183UYH6</accession>
<dbReference type="PANTHER" id="PTHR47170">
    <property type="entry name" value="MALONYL-COA ACP TRANSACYLASE, ACP-BINDING"/>
    <property type="match status" value="1"/>
</dbReference>
<dbReference type="WBParaSite" id="TCNE_0001354601-mRNA-1">
    <property type="protein sequence ID" value="TCNE_0001354601-mRNA-1"/>
    <property type="gene ID" value="TCNE_0001354601"/>
</dbReference>
<evidence type="ECO:0000313" key="4">
    <source>
        <dbReference type="WBParaSite" id="TCNE_0001354601-mRNA-1"/>
    </source>
</evidence>
<dbReference type="SMART" id="SM00827">
    <property type="entry name" value="PKS_AT"/>
    <property type="match status" value="1"/>
</dbReference>
<gene>
    <name evidence="2" type="ORF">TCNE_LOCUS13546</name>
</gene>
<evidence type="ECO:0000313" key="3">
    <source>
        <dbReference type="Proteomes" id="UP000050794"/>
    </source>
</evidence>
<sequence length="402" mass="45290">MRRLWYPTAIIKRSLRSKHPSIKKPVEWLQKSTTYVDAHTAVLDPYTSSPYPEEDVYELLKSGNSISAQEHTKWANEKHKKRKLVQLNFDHIPIEEHIVVLFPGQGSQHVGMGSKLEDCSAASELYDEASEFLGYDLKKLCLEGPKTKLEQTIYCQPAVFVSSLAALEKAKILKGSFLDRVTDTAGFSVGDKRSSLLIALRLVDTRAKLMHECNQRIASGMITIRVSAASRLEEAMVAARELATEKGELPICEVANYLFRGVKVVGASATCLRFLVENQERFAFQVIKKLAVSGAFHTRLMDAAIEPMRKALKGVPLTAPRVNVYSNYTGKTYGRKLTEIRDAIVNQIASPVKWEQILQLLYRKHQDYKFPTYMEVGPGRQLGAMLLQVSKKAYRHYENVAP</sequence>
<dbReference type="InterPro" id="IPR016035">
    <property type="entry name" value="Acyl_Trfase/lysoPLipase"/>
</dbReference>
<dbReference type="Proteomes" id="UP000050794">
    <property type="component" value="Unassembled WGS sequence"/>
</dbReference>
<dbReference type="InterPro" id="IPR052760">
    <property type="entry name" value="Mitochondrial_malonyltrans"/>
</dbReference>
<dbReference type="InterPro" id="IPR014043">
    <property type="entry name" value="Acyl_transferase_dom"/>
</dbReference>
<dbReference type="Pfam" id="PF00698">
    <property type="entry name" value="Acyl_transf_1"/>
    <property type="match status" value="1"/>
</dbReference>
<evidence type="ECO:0000259" key="1">
    <source>
        <dbReference type="SMART" id="SM00827"/>
    </source>
</evidence>
<reference evidence="4" key="1">
    <citation type="submission" date="2016-06" db="UniProtKB">
        <authorList>
            <consortium name="WormBaseParasite"/>
        </authorList>
    </citation>
    <scope>IDENTIFICATION</scope>
</reference>
<dbReference type="InterPro" id="IPR001227">
    <property type="entry name" value="Ac_transferase_dom_sf"/>
</dbReference>
<organism evidence="3 4">
    <name type="scientific">Toxocara canis</name>
    <name type="common">Canine roundworm</name>
    <dbReference type="NCBI Taxonomy" id="6265"/>
    <lineage>
        <taxon>Eukaryota</taxon>
        <taxon>Metazoa</taxon>
        <taxon>Ecdysozoa</taxon>
        <taxon>Nematoda</taxon>
        <taxon>Chromadorea</taxon>
        <taxon>Rhabditida</taxon>
        <taxon>Spirurina</taxon>
        <taxon>Ascaridomorpha</taxon>
        <taxon>Ascaridoidea</taxon>
        <taxon>Toxocaridae</taxon>
        <taxon>Toxocara</taxon>
    </lineage>
</organism>
<protein>
    <submittedName>
        <fullName evidence="4">PKS_AT domain-containing protein</fullName>
    </submittedName>
</protein>
<name>A0A183UYH6_TOXCA</name>
<feature type="domain" description="Malonyl-CoA:ACP transacylase (MAT)" evidence="1">
    <location>
        <begin position="101"/>
        <end position="396"/>
    </location>
</feature>
<dbReference type="GO" id="GO:0016740">
    <property type="term" value="F:transferase activity"/>
    <property type="evidence" value="ECO:0007669"/>
    <property type="project" value="InterPro"/>
</dbReference>
<dbReference type="AlphaFoldDB" id="A0A183UYH6"/>
<proteinExistence type="predicted"/>